<protein>
    <submittedName>
        <fullName evidence="1">Uncharacterized protein</fullName>
    </submittedName>
</protein>
<reference evidence="1" key="1">
    <citation type="submission" date="2020-09" db="EMBL/GenBank/DDBJ databases">
        <title>New species isolated from human feces.</title>
        <authorList>
            <person name="Kitahara M."/>
            <person name="Shigeno Y."/>
            <person name="Shime M."/>
            <person name="Matsumoto Y."/>
            <person name="Nakamura S."/>
            <person name="Motooka D."/>
            <person name="Fukuoka S."/>
            <person name="Nishikawa H."/>
            <person name="Benno Y."/>
        </authorList>
    </citation>
    <scope>NUCLEOTIDE SEQUENCE</scope>
    <source>
        <strain evidence="1">MM50</strain>
    </source>
</reference>
<evidence type="ECO:0000313" key="1">
    <source>
        <dbReference type="EMBL" id="BCK81093.1"/>
    </source>
</evidence>
<gene>
    <name evidence="1" type="ORF">MM50RIKEN_08560</name>
</gene>
<proteinExistence type="predicted"/>
<organism evidence="1 2">
    <name type="scientific">Vescimonas coprocola</name>
    <dbReference type="NCBI Taxonomy" id="2714355"/>
    <lineage>
        <taxon>Bacteria</taxon>
        <taxon>Bacillati</taxon>
        <taxon>Bacillota</taxon>
        <taxon>Clostridia</taxon>
        <taxon>Eubacteriales</taxon>
        <taxon>Oscillospiraceae</taxon>
        <taxon>Vescimonas</taxon>
    </lineage>
</organism>
<name>A0A810Q931_9FIRM</name>
<dbReference type="KEGG" id="vcop:MM50RIKEN_08560"/>
<dbReference type="AlphaFoldDB" id="A0A810Q931"/>
<sequence length="150" mass="16807">MNTTTSTNSAVRFTIDFFKQTITGTKASFAKAGKGFGPEYEELTAKMAAHPTFTLTVKEQKHKATSAKKTYEGMDFKFMEDYIATFENATLAHEYESVKEMAKKCGTKAYPLTKKWFLGKFSDEESGFDMDAARKTIADFRIVQATKEAA</sequence>
<dbReference type="Proteomes" id="UP000681035">
    <property type="component" value="Chromosome"/>
</dbReference>
<dbReference type="RefSeq" id="WP_213541875.1">
    <property type="nucleotide sequence ID" value="NZ_AP023418.1"/>
</dbReference>
<keyword evidence="2" id="KW-1185">Reference proteome</keyword>
<dbReference type="EMBL" id="AP023418">
    <property type="protein sequence ID" value="BCK81093.1"/>
    <property type="molecule type" value="Genomic_DNA"/>
</dbReference>
<accession>A0A810Q931</accession>
<evidence type="ECO:0000313" key="2">
    <source>
        <dbReference type="Proteomes" id="UP000681035"/>
    </source>
</evidence>